<comment type="caution">
    <text evidence="2">The sequence shown here is derived from an EMBL/GenBank/DDBJ whole genome shotgun (WGS) entry which is preliminary data.</text>
</comment>
<reference evidence="2 3" key="1">
    <citation type="journal article" date="2015" name="Appl. Environ. Microbiol.">
        <title>Aerobic and Anaerobic Thiosulfate Oxidation by a Cold-Adapted, Subglacial Chemoautotroph.</title>
        <authorList>
            <person name="Harrold Z.R."/>
            <person name="Skidmore M.L."/>
            <person name="Hamilton T.L."/>
            <person name="Desch L."/>
            <person name="Amada K."/>
            <person name="van Gelder W."/>
            <person name="Glover K."/>
            <person name="Roden E.E."/>
            <person name="Boyd E.S."/>
        </authorList>
    </citation>
    <scope>NUCLEOTIDE SEQUENCE [LARGE SCALE GENOMIC DNA]</scope>
    <source>
        <strain evidence="2 3">RG</strain>
    </source>
</reference>
<accession>A0A106BR68</accession>
<keyword evidence="3" id="KW-1185">Reference proteome</keyword>
<dbReference type="PANTHER" id="PTHR33164:SF89">
    <property type="entry name" value="MARR FAMILY REGULATORY PROTEIN"/>
    <property type="match status" value="1"/>
</dbReference>
<gene>
    <name evidence="2" type="ORF">ABW22_04775</name>
</gene>
<dbReference type="SUPFAM" id="SSF46785">
    <property type="entry name" value="Winged helix' DNA-binding domain"/>
    <property type="match status" value="1"/>
</dbReference>
<dbReference type="Gene3D" id="1.10.10.10">
    <property type="entry name" value="Winged helix-like DNA-binding domain superfamily/Winged helix DNA-binding domain"/>
    <property type="match status" value="1"/>
</dbReference>
<evidence type="ECO:0000313" key="3">
    <source>
        <dbReference type="Proteomes" id="UP000064243"/>
    </source>
</evidence>
<dbReference type="Proteomes" id="UP000064243">
    <property type="component" value="Unassembled WGS sequence"/>
</dbReference>
<dbReference type="PATRIC" id="fig|36861.3.peg.412"/>
<protein>
    <submittedName>
        <fullName evidence="2">MarR family transcriptional regulator</fullName>
    </submittedName>
</protein>
<dbReference type="GO" id="GO:0006950">
    <property type="term" value="P:response to stress"/>
    <property type="evidence" value="ECO:0007669"/>
    <property type="project" value="TreeGrafter"/>
</dbReference>
<feature type="domain" description="HTH marR-type" evidence="1">
    <location>
        <begin position="8"/>
        <end position="140"/>
    </location>
</feature>
<dbReference type="SMART" id="SM00347">
    <property type="entry name" value="HTH_MARR"/>
    <property type="match status" value="1"/>
</dbReference>
<dbReference type="PRINTS" id="PR00598">
    <property type="entry name" value="HTHMARR"/>
</dbReference>
<dbReference type="STRING" id="1123392.GCA_000376425_01689"/>
<dbReference type="InterPro" id="IPR039422">
    <property type="entry name" value="MarR/SlyA-like"/>
</dbReference>
<sequence>MSSNANSARETLRQFRVIFGAVRQHFQTVEKACGVSGAQIWAMAALHQTPGMKVSELAQALSIHASTASNLLDKIEKSGLVRRERNHVDQRVVQLYLTDAGEQALEKAPQPLTGILTHALGQLPDDTLARLNQDLAVLIAHMGAVNTLDAQKPLSEA</sequence>
<dbReference type="InterPro" id="IPR036388">
    <property type="entry name" value="WH-like_DNA-bd_sf"/>
</dbReference>
<dbReference type="EMBL" id="LDUG01000017">
    <property type="protein sequence ID" value="KVW97135.1"/>
    <property type="molecule type" value="Genomic_DNA"/>
</dbReference>
<evidence type="ECO:0000259" key="1">
    <source>
        <dbReference type="PROSITE" id="PS50995"/>
    </source>
</evidence>
<dbReference type="AlphaFoldDB" id="A0A106BR68"/>
<dbReference type="InterPro" id="IPR036390">
    <property type="entry name" value="WH_DNA-bd_sf"/>
</dbReference>
<evidence type="ECO:0000313" key="2">
    <source>
        <dbReference type="EMBL" id="KVW97135.1"/>
    </source>
</evidence>
<dbReference type="RefSeq" id="WP_059752513.1">
    <property type="nucleotide sequence ID" value="NZ_LDUG01000017.1"/>
</dbReference>
<dbReference type="Pfam" id="PF01047">
    <property type="entry name" value="MarR"/>
    <property type="match status" value="1"/>
</dbReference>
<name>A0A106BR68_THIDE</name>
<proteinExistence type="predicted"/>
<dbReference type="GO" id="GO:0003700">
    <property type="term" value="F:DNA-binding transcription factor activity"/>
    <property type="evidence" value="ECO:0007669"/>
    <property type="project" value="InterPro"/>
</dbReference>
<dbReference type="PANTHER" id="PTHR33164">
    <property type="entry name" value="TRANSCRIPTIONAL REGULATOR, MARR FAMILY"/>
    <property type="match status" value="1"/>
</dbReference>
<organism evidence="2 3">
    <name type="scientific">Thiobacillus denitrificans</name>
    <dbReference type="NCBI Taxonomy" id="36861"/>
    <lineage>
        <taxon>Bacteria</taxon>
        <taxon>Pseudomonadati</taxon>
        <taxon>Pseudomonadota</taxon>
        <taxon>Betaproteobacteria</taxon>
        <taxon>Nitrosomonadales</taxon>
        <taxon>Thiobacillaceae</taxon>
        <taxon>Thiobacillus</taxon>
    </lineage>
</organism>
<dbReference type="OrthoDB" id="8911933at2"/>
<dbReference type="InterPro" id="IPR000835">
    <property type="entry name" value="HTH_MarR-typ"/>
</dbReference>
<dbReference type="PROSITE" id="PS50995">
    <property type="entry name" value="HTH_MARR_2"/>
    <property type="match status" value="1"/>
</dbReference>